<dbReference type="Proteomes" id="UP001065549">
    <property type="component" value="Unassembled WGS sequence"/>
</dbReference>
<feature type="domain" description="DUF6363" evidence="1">
    <location>
        <begin position="16"/>
        <end position="89"/>
    </location>
</feature>
<dbReference type="InterPro" id="IPR045943">
    <property type="entry name" value="DUF6363"/>
</dbReference>
<organism evidence="2 3">
    <name type="scientific">Hominibacterium faecale</name>
    <dbReference type="NCBI Taxonomy" id="2839743"/>
    <lineage>
        <taxon>Bacteria</taxon>
        <taxon>Bacillati</taxon>
        <taxon>Bacillota</taxon>
        <taxon>Clostridia</taxon>
        <taxon>Peptostreptococcales</taxon>
        <taxon>Anaerovoracaceae</taxon>
        <taxon>Hominibacterium</taxon>
    </lineage>
</organism>
<name>A0A9J6QLE4_9FIRM</name>
<evidence type="ECO:0000259" key="1">
    <source>
        <dbReference type="Pfam" id="PF19890"/>
    </source>
</evidence>
<protein>
    <recommendedName>
        <fullName evidence="1">DUF6363 domain-containing protein</fullName>
    </recommendedName>
</protein>
<dbReference type="Pfam" id="PF19890">
    <property type="entry name" value="DUF6363"/>
    <property type="match status" value="1"/>
</dbReference>
<gene>
    <name evidence="2" type="ORF">OBO34_08040</name>
</gene>
<keyword evidence="3" id="KW-1185">Reference proteome</keyword>
<evidence type="ECO:0000313" key="3">
    <source>
        <dbReference type="Proteomes" id="UP001065549"/>
    </source>
</evidence>
<dbReference type="RefSeq" id="WP_148395918.1">
    <property type="nucleotide sequence ID" value="NZ_JAJAGH010000008.1"/>
</dbReference>
<accession>A0A9J6QLE4</accession>
<proteinExistence type="predicted"/>
<reference evidence="2" key="1">
    <citation type="submission" date="2022-09" db="EMBL/GenBank/DDBJ databases">
        <title>Culturomic study of gut microbiota in children with autism spectrum disorder.</title>
        <authorList>
            <person name="Efimov B.A."/>
            <person name="Chaplin A.V."/>
            <person name="Sokolova S.R."/>
            <person name="Pikina A.P."/>
            <person name="Korzhanova M."/>
            <person name="Belova V."/>
            <person name="Korostin D."/>
        </authorList>
    </citation>
    <scope>NUCLEOTIDE SEQUENCE</scope>
    <source>
        <strain evidence="2">ASD5510</strain>
    </source>
</reference>
<sequence length="101" mass="11976">MTSIQKMLYEKNYKKYPRLLEAIESSPDTYKKQIRILEQLEGEKKVFRIRPESREVKRFETDYDTLQAYYLHGYETAKNCWSGLMSFLKGAAAIKAKEIVQ</sequence>
<dbReference type="AlphaFoldDB" id="A0A9J6QLE4"/>
<evidence type="ECO:0000313" key="2">
    <source>
        <dbReference type="EMBL" id="MCU7378304.1"/>
    </source>
</evidence>
<dbReference type="EMBL" id="JAOSHN010000003">
    <property type="protein sequence ID" value="MCU7378304.1"/>
    <property type="molecule type" value="Genomic_DNA"/>
</dbReference>
<comment type="caution">
    <text evidence="2">The sequence shown here is derived from an EMBL/GenBank/DDBJ whole genome shotgun (WGS) entry which is preliminary data.</text>
</comment>